<accession>A0A1V1P6E6</accession>
<proteinExistence type="predicted"/>
<evidence type="ECO:0000313" key="1">
    <source>
        <dbReference type="EMBL" id="ETR70368.1"/>
    </source>
</evidence>
<evidence type="ECO:0000313" key="2">
    <source>
        <dbReference type="Proteomes" id="UP000189670"/>
    </source>
</evidence>
<dbReference type="AlphaFoldDB" id="A0A1V1P6E6"/>
<name>A0A1V1P6E6_9BACT</name>
<dbReference type="PANTHER" id="PTHR34301:SF8">
    <property type="entry name" value="ATPASE DOMAIN-CONTAINING PROTEIN"/>
    <property type="match status" value="1"/>
</dbReference>
<dbReference type="InterPro" id="IPR027417">
    <property type="entry name" value="P-loop_NTPase"/>
</dbReference>
<dbReference type="PANTHER" id="PTHR34301">
    <property type="entry name" value="DNA-BINDING PROTEIN-RELATED"/>
    <property type="match status" value="1"/>
</dbReference>
<dbReference type="SUPFAM" id="SSF52540">
    <property type="entry name" value="P-loop containing nucleoside triphosphate hydrolases"/>
    <property type="match status" value="1"/>
</dbReference>
<reference evidence="2" key="1">
    <citation type="submission" date="2012-11" db="EMBL/GenBank/DDBJ databases">
        <authorList>
            <person name="Lucero-Rivera Y.E."/>
            <person name="Tovar-Ramirez D."/>
        </authorList>
    </citation>
    <scope>NUCLEOTIDE SEQUENCE [LARGE SCALE GENOMIC DNA]</scope>
    <source>
        <strain evidence="2">Araruama</strain>
    </source>
</reference>
<sequence>MDFCRNFFMTFIYQYIAFKTRKTEYLYFFNRQKYIKAIDIARKESLEYLIPLIESVYDCEQSESVDTMWTTVRNAPFTVAQLAQEKIVQIIDEFQYLNSEIYRDRETKNLINDFAAGYMATAEYKNAPLLISGSWVGWLMKDLITMLPGRFQTLSLDPLPLDEAIEMIRKYANFYQIPITDDVMYLMASLCEGNPFYISSIMQGTYLKKDLTTRQGFLAILEFETLNPNGTIKKTWLDYFHAAISKINDQHARHIVLYLCKHRHRFVSKKEIKTQLQLEMTDDQLDQKLNALYMADMINRGGLNYKFQAVNDNIFDKVFMGEYGNDVDDFDTKEITQTYQRMIDDIQKKYRQLLGKYNQKMGLYTEYVLIDQLMYSAHKNSDYFKSLTHNLPQNFEFVKYERVWSYKASPVLRNDFQVDIFAKANEGTYSIIGEVKRRSTQKFSLKEARLFFEKIETLIQMEGLDKTWVQAFVYSVNGFYKNALTFMKKNGIAWCDDSNWLERHGVAS</sequence>
<gene>
    <name evidence="1" type="ORF">OMM_03288</name>
</gene>
<dbReference type="EMBL" id="ATBP01000436">
    <property type="protein sequence ID" value="ETR70368.1"/>
    <property type="molecule type" value="Genomic_DNA"/>
</dbReference>
<protein>
    <recommendedName>
        <fullName evidence="3">ATPase</fullName>
    </recommendedName>
</protein>
<evidence type="ECO:0008006" key="3">
    <source>
        <dbReference type="Google" id="ProtNLM"/>
    </source>
</evidence>
<organism evidence="1 2">
    <name type="scientific">Candidatus Magnetoglobus multicellularis str. Araruama</name>
    <dbReference type="NCBI Taxonomy" id="890399"/>
    <lineage>
        <taxon>Bacteria</taxon>
        <taxon>Pseudomonadati</taxon>
        <taxon>Thermodesulfobacteriota</taxon>
        <taxon>Desulfobacteria</taxon>
        <taxon>Desulfobacterales</taxon>
        <taxon>Desulfobacteraceae</taxon>
        <taxon>Candidatus Magnetoglobus</taxon>
    </lineage>
</organism>
<dbReference type="Proteomes" id="UP000189670">
    <property type="component" value="Unassembled WGS sequence"/>
</dbReference>
<comment type="caution">
    <text evidence="1">The sequence shown here is derived from an EMBL/GenBank/DDBJ whole genome shotgun (WGS) entry which is preliminary data.</text>
</comment>